<organism evidence="4">
    <name type="scientific">Aedes albopictus</name>
    <name type="common">Asian tiger mosquito</name>
    <name type="synonym">Stegomyia albopicta</name>
    <dbReference type="NCBI Taxonomy" id="7160"/>
    <lineage>
        <taxon>Eukaryota</taxon>
        <taxon>Metazoa</taxon>
        <taxon>Ecdysozoa</taxon>
        <taxon>Arthropoda</taxon>
        <taxon>Hexapoda</taxon>
        <taxon>Insecta</taxon>
        <taxon>Pterygota</taxon>
        <taxon>Neoptera</taxon>
        <taxon>Endopterygota</taxon>
        <taxon>Diptera</taxon>
        <taxon>Nematocera</taxon>
        <taxon>Culicoidea</taxon>
        <taxon>Culicidae</taxon>
        <taxon>Culicinae</taxon>
        <taxon>Aedini</taxon>
        <taxon>Aedes</taxon>
        <taxon>Stegomyia</taxon>
    </lineage>
</organism>
<dbReference type="GO" id="GO:0060090">
    <property type="term" value="F:molecular adaptor activity"/>
    <property type="evidence" value="ECO:0007669"/>
    <property type="project" value="InterPro"/>
</dbReference>
<dbReference type="EMBL" id="GAPW01006045">
    <property type="protein sequence ID" value="JAC07553.1"/>
    <property type="molecule type" value="mRNA"/>
</dbReference>
<feature type="domain" description="Roadblock/LAMTOR2" evidence="3">
    <location>
        <begin position="7"/>
        <end position="95"/>
    </location>
</feature>
<dbReference type="PANTHER" id="PTHR13323">
    <property type="entry name" value="LATE ENDOSOMAL/LYSOSOMAL MP1 INTERACTING PROTEIN"/>
    <property type="match status" value="1"/>
</dbReference>
<sequence>MLQPKVLTSVLGQANTGGVENTILLTHEGALLAFSGYGDRDATITAAIASNVWSAYEKNGRNAFREDRLKYVFLQCENGNVIITQVANLLLCLYARDNVGLGILQQKAQALANYLEGPHPNNAKY</sequence>
<reference evidence="4" key="1">
    <citation type="journal article" date="2014" name="PLoS Negl. Trop. Dis.">
        <title>Identification and characterization of seminal fluid proteins in the Asian tiger mosquito, Aedes albopictus.</title>
        <authorList>
            <person name="Boes K.E."/>
            <person name="Ribeiro J.M."/>
            <person name="Wong A."/>
            <person name="Harrington L.C."/>
            <person name="Wolfner M.F."/>
            <person name="Sirot L.K."/>
        </authorList>
    </citation>
    <scope>NUCLEOTIDE SEQUENCE</scope>
    <source>
        <tissue evidence="4">Reproductive organs</tissue>
    </source>
</reference>
<dbReference type="SMART" id="SM00960">
    <property type="entry name" value="Robl_LC7"/>
    <property type="match status" value="1"/>
</dbReference>
<dbReference type="InterPro" id="IPR004942">
    <property type="entry name" value="Roadblock/LAMTOR2_dom"/>
</dbReference>
<dbReference type="GO" id="GO:0005085">
    <property type="term" value="F:guanyl-nucleotide exchange factor activity"/>
    <property type="evidence" value="ECO:0007669"/>
    <property type="project" value="InterPro"/>
</dbReference>
<dbReference type="InterPro" id="IPR037587">
    <property type="entry name" value="LAMTOR2-like"/>
</dbReference>
<dbReference type="Gene3D" id="3.30.450.30">
    <property type="entry name" value="Dynein light chain 2a, cytoplasmic"/>
    <property type="match status" value="1"/>
</dbReference>
<dbReference type="VEuPathDB" id="VectorBase:AALC636_011209"/>
<dbReference type="VEuPathDB" id="VectorBase:AALF016192"/>
<name>A0A023EDK5_AEDAL</name>
<proteinExistence type="evidence at transcript level"/>
<evidence type="ECO:0000256" key="2">
    <source>
        <dbReference type="ARBA" id="ARBA00072715"/>
    </source>
</evidence>
<dbReference type="GO" id="GO:0032008">
    <property type="term" value="P:positive regulation of TOR signaling"/>
    <property type="evidence" value="ECO:0007669"/>
    <property type="project" value="InterPro"/>
</dbReference>
<accession>A0A023EDK5</accession>
<dbReference type="FunFam" id="3.30.450.30:FF:000004">
    <property type="entry name" value="ragulator complex protein LAMTOR2"/>
    <property type="match status" value="1"/>
</dbReference>
<dbReference type="GO" id="GO:0005737">
    <property type="term" value="C:cytoplasm"/>
    <property type="evidence" value="ECO:0007669"/>
    <property type="project" value="UniProtKB-ARBA"/>
</dbReference>
<comment type="similarity">
    <text evidence="1">Belongs to the GAMAD family.</text>
</comment>
<evidence type="ECO:0000259" key="3">
    <source>
        <dbReference type="SMART" id="SM00960"/>
    </source>
</evidence>
<protein>
    <recommendedName>
        <fullName evidence="2">Ragulator complex protein LAMTOR2 homolog</fullName>
    </recommendedName>
</protein>
<evidence type="ECO:0000256" key="1">
    <source>
        <dbReference type="ARBA" id="ARBA00007191"/>
    </source>
</evidence>
<evidence type="ECO:0000313" key="4">
    <source>
        <dbReference type="EMBL" id="JAC07553.1"/>
    </source>
</evidence>
<dbReference type="SUPFAM" id="SSF103196">
    <property type="entry name" value="Roadblock/LC7 domain"/>
    <property type="match status" value="1"/>
</dbReference>
<dbReference type="AlphaFoldDB" id="A0A023EDK5"/>
<dbReference type="Pfam" id="PF03259">
    <property type="entry name" value="Robl_LC7"/>
    <property type="match status" value="1"/>
</dbReference>
<dbReference type="VEuPathDB" id="VectorBase:AALFPA_042866"/>